<accession>A0A8S5LLR7</accession>
<sequence length="59" mass="6878">MRDEVLVSVDYFDKIKDKIIDNELNDKDCSGMVKIAISMSMLRFAEAMREELFGEEEDN</sequence>
<protein>
    <submittedName>
        <fullName evidence="1">Uncharacterized protein</fullName>
    </submittedName>
</protein>
<organism evidence="1">
    <name type="scientific">Siphoviridae sp. ct5d86</name>
    <dbReference type="NCBI Taxonomy" id="2827561"/>
    <lineage>
        <taxon>Viruses</taxon>
        <taxon>Duplodnaviria</taxon>
        <taxon>Heunggongvirae</taxon>
        <taxon>Uroviricota</taxon>
        <taxon>Caudoviricetes</taxon>
    </lineage>
</organism>
<reference evidence="1" key="1">
    <citation type="journal article" date="2021" name="Proc. Natl. Acad. Sci. U.S.A.">
        <title>A Catalog of Tens of Thousands of Viruses from Human Metagenomes Reveals Hidden Associations with Chronic Diseases.</title>
        <authorList>
            <person name="Tisza M.J."/>
            <person name="Buck C.B."/>
        </authorList>
    </citation>
    <scope>NUCLEOTIDE SEQUENCE</scope>
    <source>
        <strain evidence="1">Ct5d86</strain>
    </source>
</reference>
<name>A0A8S5LLR7_9CAUD</name>
<evidence type="ECO:0000313" key="1">
    <source>
        <dbReference type="EMBL" id="DAD71021.1"/>
    </source>
</evidence>
<proteinExistence type="predicted"/>
<dbReference type="EMBL" id="BK015875">
    <property type="protein sequence ID" value="DAD71021.1"/>
    <property type="molecule type" value="Genomic_DNA"/>
</dbReference>